<proteinExistence type="inferred from homology"/>
<keyword evidence="7" id="KW-1185">Reference proteome</keyword>
<evidence type="ECO:0000256" key="1">
    <source>
        <dbReference type="ARBA" id="ARBA00002889"/>
    </source>
</evidence>
<evidence type="ECO:0000313" key="7">
    <source>
        <dbReference type="Proteomes" id="UP000807342"/>
    </source>
</evidence>
<dbReference type="InterPro" id="IPR015943">
    <property type="entry name" value="WD40/YVTN_repeat-like_dom_sf"/>
</dbReference>
<comment type="caution">
    <text evidence="6">The sequence shown here is derived from an EMBL/GenBank/DDBJ whole genome shotgun (WGS) entry which is preliminary data.</text>
</comment>
<comment type="function">
    <text evidence="1">Involved in the biogenesis of the 60S ribosomal subunit.</text>
</comment>
<dbReference type="PANTHER" id="PTHR16038:SF4">
    <property type="entry name" value="WD REPEAT-CONTAINING PROTEIN 74"/>
    <property type="match status" value="1"/>
</dbReference>
<dbReference type="GO" id="GO:0042273">
    <property type="term" value="P:ribosomal large subunit biogenesis"/>
    <property type="evidence" value="ECO:0007669"/>
    <property type="project" value="InterPro"/>
</dbReference>
<evidence type="ECO:0000313" key="6">
    <source>
        <dbReference type="EMBL" id="KAF9451078.1"/>
    </source>
</evidence>
<sequence length="411" mass="45671">MPRFLIGDEGGHIKSLEYHAEVFEDGSKYRLNTLHHRGHDEQKISIQRMVSSFDGGGSKAVIAGYGDGTVALLAFQEDQKKLEIAKEWRDSRFKKESSYIGLATSDNKIYSCTTNGALQLTTIIDLASDSTPTHQRTSLPTRLHDWKLSTDSTTFAYGGDEVELSVWNTEAAFQPRTEDMNTSAAASKKRKRNNELFPGEVWRAKNVVNDSLGLRQPIRITSIDYLSTSPSGHHIITGTQLGDVRRYDTRAARRPIADWKGIGKTGGIQVVKRGLSDHELFVSDHGTNLLSLDLRNGRVVYGYKGLSGAVTSIAPSPGILASIANDRYARIHSTFSPPLKEGHNLDRKGENLEKIYVTSVPTVAIWDGTSDDTKKLSLPSDERDDDIWNGMEQIEDSDTEKHSESKRRHLS</sequence>
<dbReference type="InterPro" id="IPR037379">
    <property type="entry name" value="WDR74/Nsa1"/>
</dbReference>
<evidence type="ECO:0000256" key="3">
    <source>
        <dbReference type="ARBA" id="ARBA00011187"/>
    </source>
</evidence>
<accession>A0A9P5XHM3</accession>
<dbReference type="InterPro" id="IPR036322">
    <property type="entry name" value="WD40_repeat_dom_sf"/>
</dbReference>
<dbReference type="Proteomes" id="UP000807342">
    <property type="component" value="Unassembled WGS sequence"/>
</dbReference>
<feature type="region of interest" description="Disordered" evidence="5">
    <location>
        <begin position="374"/>
        <end position="411"/>
    </location>
</feature>
<comment type="subunit">
    <text evidence="3">Component of the pre-66S ribosomal particle.</text>
</comment>
<evidence type="ECO:0000256" key="2">
    <source>
        <dbReference type="ARBA" id="ARBA00007861"/>
    </source>
</evidence>
<dbReference type="GO" id="GO:0005730">
    <property type="term" value="C:nucleolus"/>
    <property type="evidence" value="ECO:0007669"/>
    <property type="project" value="InterPro"/>
</dbReference>
<dbReference type="EMBL" id="MU151092">
    <property type="protein sequence ID" value="KAF9451078.1"/>
    <property type="molecule type" value="Genomic_DNA"/>
</dbReference>
<name>A0A9P5XHM3_9AGAR</name>
<dbReference type="GO" id="GO:0030687">
    <property type="term" value="C:preribosome, large subunit precursor"/>
    <property type="evidence" value="ECO:0007669"/>
    <property type="project" value="TreeGrafter"/>
</dbReference>
<organism evidence="6 7">
    <name type="scientific">Macrolepiota fuliginosa MF-IS2</name>
    <dbReference type="NCBI Taxonomy" id="1400762"/>
    <lineage>
        <taxon>Eukaryota</taxon>
        <taxon>Fungi</taxon>
        <taxon>Dikarya</taxon>
        <taxon>Basidiomycota</taxon>
        <taxon>Agaricomycotina</taxon>
        <taxon>Agaricomycetes</taxon>
        <taxon>Agaricomycetidae</taxon>
        <taxon>Agaricales</taxon>
        <taxon>Agaricineae</taxon>
        <taxon>Agaricaceae</taxon>
        <taxon>Macrolepiota</taxon>
    </lineage>
</organism>
<reference evidence="6" key="1">
    <citation type="submission" date="2020-11" db="EMBL/GenBank/DDBJ databases">
        <authorList>
            <consortium name="DOE Joint Genome Institute"/>
            <person name="Ahrendt S."/>
            <person name="Riley R."/>
            <person name="Andreopoulos W."/>
            <person name="Labutti K."/>
            <person name="Pangilinan J."/>
            <person name="Ruiz-Duenas F.J."/>
            <person name="Barrasa J.M."/>
            <person name="Sanchez-Garcia M."/>
            <person name="Camarero S."/>
            <person name="Miyauchi S."/>
            <person name="Serrano A."/>
            <person name="Linde D."/>
            <person name="Babiker R."/>
            <person name="Drula E."/>
            <person name="Ayuso-Fernandez I."/>
            <person name="Pacheco R."/>
            <person name="Padilla G."/>
            <person name="Ferreira P."/>
            <person name="Barriuso J."/>
            <person name="Kellner H."/>
            <person name="Castanera R."/>
            <person name="Alfaro M."/>
            <person name="Ramirez L."/>
            <person name="Pisabarro A.G."/>
            <person name="Kuo A."/>
            <person name="Tritt A."/>
            <person name="Lipzen A."/>
            <person name="He G."/>
            <person name="Yan M."/>
            <person name="Ng V."/>
            <person name="Cullen D."/>
            <person name="Martin F."/>
            <person name="Rosso M.-N."/>
            <person name="Henrissat B."/>
            <person name="Hibbett D."/>
            <person name="Martinez A.T."/>
            <person name="Grigoriev I.V."/>
        </authorList>
    </citation>
    <scope>NUCLEOTIDE SEQUENCE</scope>
    <source>
        <strain evidence="6">MF-IS2</strain>
    </source>
</reference>
<comment type="similarity">
    <text evidence="2">Belongs to the NSA1 family.</text>
</comment>
<feature type="compositionally biased region" description="Acidic residues" evidence="5">
    <location>
        <begin position="382"/>
        <end position="398"/>
    </location>
</feature>
<dbReference type="Gene3D" id="2.130.10.10">
    <property type="entry name" value="YVTN repeat-like/Quinoprotein amine dehydrogenase"/>
    <property type="match status" value="1"/>
</dbReference>
<dbReference type="PANTHER" id="PTHR16038">
    <property type="entry name" value="NOP SEVEN ASSOCIATED PROTEIN 1"/>
    <property type="match status" value="1"/>
</dbReference>
<protein>
    <recommendedName>
        <fullName evidence="4">Ribosome biogenesis protein NSA1</fullName>
    </recommendedName>
</protein>
<dbReference type="SUPFAM" id="SSF50978">
    <property type="entry name" value="WD40 repeat-like"/>
    <property type="match status" value="1"/>
</dbReference>
<dbReference type="OrthoDB" id="18388at2759"/>
<gene>
    <name evidence="6" type="ORF">P691DRAFT_757659</name>
</gene>
<evidence type="ECO:0000256" key="5">
    <source>
        <dbReference type="SAM" id="MobiDB-lite"/>
    </source>
</evidence>
<evidence type="ECO:0000256" key="4">
    <source>
        <dbReference type="ARBA" id="ARBA00014234"/>
    </source>
</evidence>
<dbReference type="AlphaFoldDB" id="A0A9P5XHM3"/>